<protein>
    <submittedName>
        <fullName evidence="1">Uncharacterized protein</fullName>
    </submittedName>
</protein>
<dbReference type="Proteomes" id="UP000321827">
    <property type="component" value="Unassembled WGS sequence"/>
</dbReference>
<organism evidence="1 2">
    <name type="scientific">Oceanithermus desulfurans NBRC 100063</name>
    <dbReference type="NCBI Taxonomy" id="1227550"/>
    <lineage>
        <taxon>Bacteria</taxon>
        <taxon>Thermotogati</taxon>
        <taxon>Deinococcota</taxon>
        <taxon>Deinococci</taxon>
        <taxon>Thermales</taxon>
        <taxon>Thermaceae</taxon>
        <taxon>Oceanithermus</taxon>
    </lineage>
</organism>
<accession>A0A511RK57</accession>
<dbReference type="EMBL" id="BJXN01000008">
    <property type="protein sequence ID" value="GEM90015.1"/>
    <property type="molecule type" value="Genomic_DNA"/>
</dbReference>
<gene>
    <name evidence="1" type="ORF">ODE01S_14490</name>
</gene>
<comment type="caution">
    <text evidence="1">The sequence shown here is derived from an EMBL/GenBank/DDBJ whole genome shotgun (WGS) entry which is preliminary data.</text>
</comment>
<dbReference type="AlphaFoldDB" id="A0A511RK57"/>
<proteinExistence type="predicted"/>
<name>A0A511RK57_9DEIN</name>
<reference evidence="1 2" key="1">
    <citation type="submission" date="2019-07" db="EMBL/GenBank/DDBJ databases">
        <title>Whole genome shotgun sequence of Oceanithermus desulfurans NBRC 100063.</title>
        <authorList>
            <person name="Hosoyama A."/>
            <person name="Uohara A."/>
            <person name="Ohji S."/>
            <person name="Ichikawa N."/>
        </authorList>
    </citation>
    <scope>NUCLEOTIDE SEQUENCE [LARGE SCALE GENOMIC DNA]</scope>
    <source>
        <strain evidence="1 2">NBRC 100063</strain>
    </source>
</reference>
<sequence length="104" mass="11464">MAPAATPWRNPDEPASMPFSTRCRGLVALCQGSPLLGHNGKEVCAPLRRAHLPRNEEAGWGAGYITYHPQFWRGPLYPEPGRRGLFPRTHIASFAHVSMAPMGM</sequence>
<evidence type="ECO:0000313" key="1">
    <source>
        <dbReference type="EMBL" id="GEM90015.1"/>
    </source>
</evidence>
<evidence type="ECO:0000313" key="2">
    <source>
        <dbReference type="Proteomes" id="UP000321827"/>
    </source>
</evidence>